<proteinExistence type="predicted"/>
<organism evidence="1 2">
    <name type="scientific">Enhygromyxa salina</name>
    <dbReference type="NCBI Taxonomy" id="215803"/>
    <lineage>
        <taxon>Bacteria</taxon>
        <taxon>Pseudomonadati</taxon>
        <taxon>Myxococcota</taxon>
        <taxon>Polyangia</taxon>
        <taxon>Nannocystales</taxon>
        <taxon>Nannocystaceae</taxon>
        <taxon>Enhygromyxa</taxon>
    </lineage>
</organism>
<dbReference type="Proteomes" id="UP000238823">
    <property type="component" value="Unassembled WGS sequence"/>
</dbReference>
<evidence type="ECO:0000313" key="1">
    <source>
        <dbReference type="EMBL" id="PRQ03236.1"/>
    </source>
</evidence>
<accession>A0A2S9YDZ8</accession>
<name>A0A2S9YDZ8_9BACT</name>
<dbReference type="PROSITE" id="PS51257">
    <property type="entry name" value="PROKAR_LIPOPROTEIN"/>
    <property type="match status" value="1"/>
</dbReference>
<dbReference type="EMBL" id="PVNL01000108">
    <property type="protein sequence ID" value="PRQ03236.1"/>
    <property type="molecule type" value="Genomic_DNA"/>
</dbReference>
<evidence type="ECO:0000313" key="2">
    <source>
        <dbReference type="Proteomes" id="UP000238823"/>
    </source>
</evidence>
<comment type="caution">
    <text evidence="1">The sequence shown here is derived from an EMBL/GenBank/DDBJ whole genome shotgun (WGS) entry which is preliminary data.</text>
</comment>
<sequence>MAARDTNTPVTALHRLRLHVFAFVVALLTGLACDISLPTTIPTSIDGAAKSVACPEWGSGNVIGASFTGDAALNAQIAAFVQASMDIERVANQAYANVTAACVKMGKDLGVSAAELQGSAADSASAPCNAVAAKIDAIVKANAAIKVSYQPPRCQMDANFKASCDAECGLEVDPGKVVAECEPAKLSGYCQGTCTGQCEGTCTGECQGECSAKDAQGRCVGECKGTCSGSCDATCHAKCDGTWKAPRCDVEVEQSKVKADCAANCEASAKFRASCQPPKLDVTTSAQAEAMTKLVATLKANLPALIQAQLRLSKQLAGDIKVVIDSGAKLKGQLSGAGSKAVACVTAAVGAMAQASVKINVSVKASASVSGKAGASASGGA</sequence>
<protein>
    <recommendedName>
        <fullName evidence="3">Keratin associated protein</fullName>
    </recommendedName>
</protein>
<reference evidence="1 2" key="1">
    <citation type="submission" date="2018-03" db="EMBL/GenBank/DDBJ databases">
        <title>Draft Genome Sequences of the Obligatory Marine Myxobacteria Enhygromyxa salina SWB007.</title>
        <authorList>
            <person name="Poehlein A."/>
            <person name="Moghaddam J.A."/>
            <person name="Harms H."/>
            <person name="Alanjari M."/>
            <person name="Koenig G.M."/>
            <person name="Daniel R."/>
            <person name="Schaeberle T.F."/>
        </authorList>
    </citation>
    <scope>NUCLEOTIDE SEQUENCE [LARGE SCALE GENOMIC DNA]</scope>
    <source>
        <strain evidence="1 2">SWB007</strain>
    </source>
</reference>
<gene>
    <name evidence="1" type="ORF">ENSA7_53130</name>
</gene>
<evidence type="ECO:0008006" key="3">
    <source>
        <dbReference type="Google" id="ProtNLM"/>
    </source>
</evidence>
<dbReference type="AlphaFoldDB" id="A0A2S9YDZ8"/>